<dbReference type="AlphaFoldDB" id="A0AAN7UVU2"/>
<keyword evidence="2" id="KW-0472">Membrane</keyword>
<organism evidence="3 4">
    <name type="scientific">Xylaria bambusicola</name>
    <dbReference type="NCBI Taxonomy" id="326684"/>
    <lineage>
        <taxon>Eukaryota</taxon>
        <taxon>Fungi</taxon>
        <taxon>Dikarya</taxon>
        <taxon>Ascomycota</taxon>
        <taxon>Pezizomycotina</taxon>
        <taxon>Sordariomycetes</taxon>
        <taxon>Xylariomycetidae</taxon>
        <taxon>Xylariales</taxon>
        <taxon>Xylariaceae</taxon>
        <taxon>Xylaria</taxon>
    </lineage>
</organism>
<evidence type="ECO:0000313" key="4">
    <source>
        <dbReference type="Proteomes" id="UP001305414"/>
    </source>
</evidence>
<feature type="transmembrane region" description="Helical" evidence="2">
    <location>
        <begin position="121"/>
        <end position="139"/>
    </location>
</feature>
<gene>
    <name evidence="3" type="ORF">RRF57_009585</name>
</gene>
<sequence length="201" mass="22807">MRAQRRSRRQSQDNTKRRNQKQLTRPGQQPDVLPEQTLQLLQDHVLHPSSTLRTLYSYTLLVLQRAAYVLQPVLEPIGERAMRVLHDSPDIVFLGLILTLIFIFFQILLWVQRTISFFTRLAFRAALWMLLGLALMAVWNRGPEAVIGDLVVISRRAVVYAAMVKDIWLSEYQKYDAQTRGGSLGGSGIGGRSAGFSGRGR</sequence>
<evidence type="ECO:0000256" key="1">
    <source>
        <dbReference type="SAM" id="MobiDB-lite"/>
    </source>
</evidence>
<accession>A0AAN7UVU2</accession>
<dbReference type="EMBL" id="JAWHQM010000036">
    <property type="protein sequence ID" value="KAK5633871.1"/>
    <property type="molecule type" value="Genomic_DNA"/>
</dbReference>
<feature type="transmembrane region" description="Helical" evidence="2">
    <location>
        <begin position="91"/>
        <end position="109"/>
    </location>
</feature>
<proteinExistence type="predicted"/>
<evidence type="ECO:0000313" key="3">
    <source>
        <dbReference type="EMBL" id="KAK5633871.1"/>
    </source>
</evidence>
<keyword evidence="2" id="KW-1133">Transmembrane helix</keyword>
<comment type="caution">
    <text evidence="3">The sequence shown here is derived from an EMBL/GenBank/DDBJ whole genome shotgun (WGS) entry which is preliminary data.</text>
</comment>
<keyword evidence="2" id="KW-0812">Transmembrane</keyword>
<dbReference type="InterPro" id="IPR024316">
    <property type="entry name" value="APQ12"/>
</dbReference>
<name>A0AAN7UVU2_9PEZI</name>
<reference evidence="3 4" key="1">
    <citation type="submission" date="2023-10" db="EMBL/GenBank/DDBJ databases">
        <title>Draft genome sequence of Xylaria bambusicola isolate GMP-LS, the root and basal stem rot pathogen of sugarcane in Indonesia.</title>
        <authorList>
            <person name="Selvaraj P."/>
            <person name="Muralishankar V."/>
            <person name="Muruganantham S."/>
            <person name="Sp S."/>
            <person name="Haryani S."/>
            <person name="Lau K.J.X."/>
            <person name="Naqvi N.I."/>
        </authorList>
    </citation>
    <scope>NUCLEOTIDE SEQUENCE [LARGE SCALE GENOMIC DNA]</scope>
    <source>
        <strain evidence="3">GMP-LS</strain>
    </source>
</reference>
<dbReference type="Pfam" id="PF12716">
    <property type="entry name" value="Apq12"/>
    <property type="match status" value="1"/>
</dbReference>
<protein>
    <submittedName>
        <fullName evidence="3">Uncharacterized protein</fullName>
    </submittedName>
</protein>
<dbReference type="Proteomes" id="UP001305414">
    <property type="component" value="Unassembled WGS sequence"/>
</dbReference>
<evidence type="ECO:0000256" key="2">
    <source>
        <dbReference type="SAM" id="Phobius"/>
    </source>
</evidence>
<feature type="region of interest" description="Disordered" evidence="1">
    <location>
        <begin position="1"/>
        <end position="30"/>
    </location>
</feature>
<keyword evidence="4" id="KW-1185">Reference proteome</keyword>